<reference evidence="1 2" key="1">
    <citation type="submission" date="2019-02" db="EMBL/GenBank/DDBJ databases">
        <title>Deep-cultivation of Planctomycetes and their phenomic and genomic characterization uncovers novel biology.</title>
        <authorList>
            <person name="Wiegand S."/>
            <person name="Jogler M."/>
            <person name="Boedeker C."/>
            <person name="Pinto D."/>
            <person name="Vollmers J."/>
            <person name="Rivas-Marin E."/>
            <person name="Kohn T."/>
            <person name="Peeters S.H."/>
            <person name="Heuer A."/>
            <person name="Rast P."/>
            <person name="Oberbeckmann S."/>
            <person name="Bunk B."/>
            <person name="Jeske O."/>
            <person name="Meyerdierks A."/>
            <person name="Storesund J.E."/>
            <person name="Kallscheuer N."/>
            <person name="Luecker S."/>
            <person name="Lage O.M."/>
            <person name="Pohl T."/>
            <person name="Merkel B.J."/>
            <person name="Hornburger P."/>
            <person name="Mueller R.-W."/>
            <person name="Bruemmer F."/>
            <person name="Labrenz M."/>
            <person name="Spormann A.M."/>
            <person name="Op Den Camp H."/>
            <person name="Overmann J."/>
            <person name="Amann R."/>
            <person name="Jetten M.S.M."/>
            <person name="Mascher T."/>
            <person name="Medema M.H."/>
            <person name="Devos D.P."/>
            <person name="Kaster A.-K."/>
            <person name="Ovreas L."/>
            <person name="Rohde M."/>
            <person name="Galperin M.Y."/>
            <person name="Jogler C."/>
        </authorList>
    </citation>
    <scope>NUCLEOTIDE SEQUENCE [LARGE SCALE GENOMIC DNA]</scope>
    <source>
        <strain evidence="1 2">CA13</strain>
    </source>
</reference>
<sequence length="54" mass="6046">MGLARHSPNSSVRVHRPVDNENIEFARMDCLVRKALLGSEPSQKKNRENGEASI</sequence>
<keyword evidence="2" id="KW-1185">Reference proteome</keyword>
<gene>
    <name evidence="1" type="ORF">CA13_10930</name>
</gene>
<protein>
    <submittedName>
        <fullName evidence="1">Uncharacterized protein</fullName>
    </submittedName>
</protein>
<accession>A0A5C5YYN2</accession>
<proteinExistence type="predicted"/>
<evidence type="ECO:0000313" key="1">
    <source>
        <dbReference type="EMBL" id="TWT79687.1"/>
    </source>
</evidence>
<dbReference type="EMBL" id="SJPJ01000001">
    <property type="protein sequence ID" value="TWT79687.1"/>
    <property type="molecule type" value="Genomic_DNA"/>
</dbReference>
<organism evidence="1 2">
    <name type="scientific">Novipirellula herctigrandis</name>
    <dbReference type="NCBI Taxonomy" id="2527986"/>
    <lineage>
        <taxon>Bacteria</taxon>
        <taxon>Pseudomonadati</taxon>
        <taxon>Planctomycetota</taxon>
        <taxon>Planctomycetia</taxon>
        <taxon>Pirellulales</taxon>
        <taxon>Pirellulaceae</taxon>
        <taxon>Novipirellula</taxon>
    </lineage>
</organism>
<evidence type="ECO:0000313" key="2">
    <source>
        <dbReference type="Proteomes" id="UP000315010"/>
    </source>
</evidence>
<name>A0A5C5YYN2_9BACT</name>
<dbReference type="Proteomes" id="UP000315010">
    <property type="component" value="Unassembled WGS sequence"/>
</dbReference>
<comment type="caution">
    <text evidence="1">The sequence shown here is derived from an EMBL/GenBank/DDBJ whole genome shotgun (WGS) entry which is preliminary data.</text>
</comment>
<dbReference type="AlphaFoldDB" id="A0A5C5YYN2"/>